<evidence type="ECO:0000313" key="2">
    <source>
        <dbReference type="Ensembl" id="ENSCSAVP00000003733.1"/>
    </source>
</evidence>
<dbReference type="PANTHER" id="PTHR34348:SF1">
    <property type="entry name" value="SURFEIT LOCUS PROTEIN 2"/>
    <property type="match status" value="1"/>
</dbReference>
<reference evidence="2" key="3">
    <citation type="submission" date="2025-09" db="UniProtKB">
        <authorList>
            <consortium name="Ensembl"/>
        </authorList>
    </citation>
    <scope>IDENTIFICATION</scope>
</reference>
<reference evidence="2" key="2">
    <citation type="submission" date="2025-08" db="UniProtKB">
        <authorList>
            <consortium name="Ensembl"/>
        </authorList>
    </citation>
    <scope>IDENTIFICATION</scope>
</reference>
<protein>
    <recommendedName>
        <fullName evidence="4">Surfeit locus protein 2</fullName>
    </recommendedName>
</protein>
<evidence type="ECO:0008006" key="4">
    <source>
        <dbReference type="Google" id="ProtNLM"/>
    </source>
</evidence>
<keyword evidence="3" id="KW-1185">Reference proteome</keyword>
<dbReference type="Proteomes" id="UP000007875">
    <property type="component" value="Unassembled WGS sequence"/>
</dbReference>
<feature type="region of interest" description="Disordered" evidence="1">
    <location>
        <begin position="141"/>
        <end position="160"/>
    </location>
</feature>
<dbReference type="InParanoid" id="H2YEI5"/>
<dbReference type="HOGENOM" id="CLU_094630_1_0_1"/>
<dbReference type="AlphaFoldDB" id="H2YEI5"/>
<reference evidence="3" key="1">
    <citation type="submission" date="2003-08" db="EMBL/GenBank/DDBJ databases">
        <authorList>
            <person name="Birren B."/>
            <person name="Nusbaum C."/>
            <person name="Abebe A."/>
            <person name="Abouelleil A."/>
            <person name="Adekoya E."/>
            <person name="Ait-zahra M."/>
            <person name="Allen N."/>
            <person name="Allen T."/>
            <person name="An P."/>
            <person name="Anderson M."/>
            <person name="Anderson S."/>
            <person name="Arachchi H."/>
            <person name="Armbruster J."/>
            <person name="Bachantsang P."/>
            <person name="Baldwin J."/>
            <person name="Barry A."/>
            <person name="Bayul T."/>
            <person name="Blitshsteyn B."/>
            <person name="Bloom T."/>
            <person name="Blye J."/>
            <person name="Boguslavskiy L."/>
            <person name="Borowsky M."/>
            <person name="Boukhgalter B."/>
            <person name="Brunache A."/>
            <person name="Butler J."/>
            <person name="Calixte N."/>
            <person name="Calvo S."/>
            <person name="Camarata J."/>
            <person name="Campo K."/>
            <person name="Chang J."/>
            <person name="Cheshatsang Y."/>
            <person name="Citroen M."/>
            <person name="Collymore A."/>
            <person name="Considine T."/>
            <person name="Cook A."/>
            <person name="Cooke P."/>
            <person name="Corum B."/>
            <person name="Cuomo C."/>
            <person name="David R."/>
            <person name="Dawoe T."/>
            <person name="Degray S."/>
            <person name="Dodge S."/>
            <person name="Dooley K."/>
            <person name="Dorje P."/>
            <person name="Dorjee K."/>
            <person name="Dorris L."/>
            <person name="Duffey N."/>
            <person name="Dupes A."/>
            <person name="Elkins T."/>
            <person name="Engels R."/>
            <person name="Erickson J."/>
            <person name="Farina A."/>
            <person name="Faro S."/>
            <person name="Ferreira P."/>
            <person name="Fischer H."/>
            <person name="Fitzgerald M."/>
            <person name="Foley K."/>
            <person name="Gage D."/>
            <person name="Galagan J."/>
            <person name="Gearin G."/>
            <person name="Gnerre S."/>
            <person name="Gnirke A."/>
            <person name="Goyette A."/>
            <person name="Graham J."/>
            <person name="Grandbois E."/>
            <person name="Gyaltsen K."/>
            <person name="Hafez N."/>
            <person name="Hagopian D."/>
            <person name="Hagos B."/>
            <person name="Hall J."/>
            <person name="Hatcher B."/>
            <person name="Heller A."/>
            <person name="Higgins H."/>
            <person name="Honan T."/>
            <person name="Horn A."/>
            <person name="Houde N."/>
            <person name="Hughes L."/>
            <person name="Hulme W."/>
            <person name="Husby E."/>
            <person name="Iliev I."/>
            <person name="Jaffe D."/>
            <person name="Jones C."/>
            <person name="Kamal M."/>
            <person name="Kamat A."/>
            <person name="Kamvysselis M."/>
            <person name="Karlsson E."/>
            <person name="Kells C."/>
            <person name="Kieu A."/>
            <person name="Kisner P."/>
            <person name="Kodira C."/>
            <person name="Kulbokas E."/>
            <person name="Labutti K."/>
            <person name="Lama D."/>
            <person name="Landers T."/>
            <person name="Leger J."/>
            <person name="Levine S."/>
            <person name="Lewis D."/>
            <person name="Lewis T."/>
            <person name="Lindblad-toh K."/>
            <person name="Liu X."/>
            <person name="Lokyitsang T."/>
            <person name="Lokyitsang Y."/>
            <person name="Lucien O."/>
            <person name="Lui A."/>
            <person name="Ma L.J."/>
            <person name="Mabbitt R."/>
            <person name="Macdonald J."/>
            <person name="Maclean C."/>
            <person name="Major J."/>
            <person name="Manning J."/>
            <person name="Marabella R."/>
            <person name="Maru K."/>
            <person name="Matthews C."/>
            <person name="Mauceli E."/>
            <person name="Mccarthy M."/>
            <person name="Mcdonough S."/>
            <person name="Mcghee T."/>
            <person name="Meldrim J."/>
            <person name="Meneus L."/>
            <person name="Mesirov J."/>
            <person name="Mihalev A."/>
            <person name="Mihova T."/>
            <person name="Mikkelsen T."/>
            <person name="Mlenga V."/>
            <person name="Moru K."/>
            <person name="Mozes J."/>
            <person name="Mulrain L."/>
            <person name="Munson G."/>
            <person name="Naylor J."/>
            <person name="Newes C."/>
            <person name="Nguyen C."/>
            <person name="Nguyen N."/>
            <person name="Nguyen T."/>
            <person name="Nicol R."/>
            <person name="Nielsen C."/>
            <person name="Nizzari M."/>
            <person name="Norbu C."/>
            <person name="Norbu N."/>
            <person name="O'donnell P."/>
            <person name="Okoawo O."/>
            <person name="O'leary S."/>
            <person name="Omotosho B."/>
            <person name="O'neill K."/>
            <person name="Osman S."/>
            <person name="Parker S."/>
            <person name="Perrin D."/>
            <person name="Phunkhang P."/>
            <person name="Piqani B."/>
            <person name="Purcell S."/>
            <person name="Rachupka T."/>
            <person name="Ramasamy U."/>
            <person name="Rameau R."/>
            <person name="Ray V."/>
            <person name="Raymond C."/>
            <person name="Retta R."/>
            <person name="Richardson S."/>
            <person name="Rise C."/>
            <person name="Rodriguez J."/>
            <person name="Rogers J."/>
            <person name="Rogov P."/>
            <person name="Rutman M."/>
            <person name="Schupbach R."/>
            <person name="Seaman C."/>
            <person name="Settipalli S."/>
            <person name="Sharpe T."/>
            <person name="Sheridan J."/>
            <person name="Sherpa N."/>
            <person name="Shi J."/>
            <person name="Smirnov S."/>
            <person name="Smith C."/>
            <person name="Sougnez C."/>
            <person name="Spencer B."/>
            <person name="Stalker J."/>
            <person name="Stange-thomann N."/>
            <person name="Stavropoulos S."/>
            <person name="Stetson K."/>
            <person name="Stone C."/>
            <person name="Stone S."/>
            <person name="Stubbs M."/>
            <person name="Talamas J."/>
            <person name="Tchuinga P."/>
            <person name="Tenzing P."/>
            <person name="Tesfaye S."/>
            <person name="Theodore J."/>
            <person name="Thoulutsang Y."/>
            <person name="Topham K."/>
            <person name="Towey S."/>
            <person name="Tsamla T."/>
            <person name="Tsomo N."/>
            <person name="Vallee D."/>
            <person name="Vassiliev H."/>
            <person name="Venkataraman V."/>
            <person name="Vinson J."/>
            <person name="Vo A."/>
            <person name="Wade C."/>
            <person name="Wang S."/>
            <person name="Wangchuk T."/>
            <person name="Wangdi T."/>
            <person name="Whittaker C."/>
            <person name="Wilkinson J."/>
            <person name="Wu Y."/>
            <person name="Wyman D."/>
            <person name="Yadav S."/>
            <person name="Yang S."/>
            <person name="Yang X."/>
            <person name="Yeager S."/>
            <person name="Yee E."/>
            <person name="Young G."/>
            <person name="Zainoun J."/>
            <person name="Zembeck L."/>
            <person name="Zimmer A."/>
            <person name="Zody M."/>
            <person name="Lander E."/>
        </authorList>
    </citation>
    <scope>NUCLEOTIDE SEQUENCE [LARGE SCALE GENOMIC DNA]</scope>
</reference>
<feature type="compositionally biased region" description="Basic residues" evidence="1">
    <location>
        <begin position="189"/>
        <end position="207"/>
    </location>
</feature>
<accession>H2YEI5</accession>
<evidence type="ECO:0000313" key="3">
    <source>
        <dbReference type="Proteomes" id="UP000007875"/>
    </source>
</evidence>
<dbReference type="Pfam" id="PF05477">
    <property type="entry name" value="SURF2"/>
    <property type="match status" value="1"/>
</dbReference>
<dbReference type="OMA" id="QYEPYIV"/>
<proteinExistence type="predicted"/>
<sequence length="233" mass="27531">MSNDLPEKIKDLMKQHPALVVTENGRIKCTVTNHEMMCHYDSVLQHVTGKKYRRLTKELTEKFDFTKYEPHLVPSHKKGYEHQLFCTLTLRHLNKLPSHVTKHVEGRRYKRAIARWEECVKNGEKFVPMPMLQRHKHFDENDNEKMSPMANGDESDTDSFSDLYPEKYFDKLKLSSDEEKTEIKMDVKTKKKKKAKNPRNNSKKRKNPLVELSSKRKKLNENDKKDSNLITFA</sequence>
<evidence type="ECO:0000256" key="1">
    <source>
        <dbReference type="SAM" id="MobiDB-lite"/>
    </source>
</evidence>
<dbReference type="eggNOG" id="ENOG502QW1X">
    <property type="taxonomic scope" value="Eukaryota"/>
</dbReference>
<dbReference type="Ensembl" id="ENSCSAVT00000003790.1">
    <property type="protein sequence ID" value="ENSCSAVP00000003733.1"/>
    <property type="gene ID" value="ENSCSAVG00000002212.1"/>
</dbReference>
<feature type="region of interest" description="Disordered" evidence="1">
    <location>
        <begin position="180"/>
        <end position="233"/>
    </location>
</feature>
<dbReference type="InterPro" id="IPR008833">
    <property type="entry name" value="Surf2"/>
</dbReference>
<organism evidence="2 3">
    <name type="scientific">Ciona savignyi</name>
    <name type="common">Pacific transparent sea squirt</name>
    <dbReference type="NCBI Taxonomy" id="51511"/>
    <lineage>
        <taxon>Eukaryota</taxon>
        <taxon>Metazoa</taxon>
        <taxon>Chordata</taxon>
        <taxon>Tunicata</taxon>
        <taxon>Ascidiacea</taxon>
        <taxon>Phlebobranchia</taxon>
        <taxon>Cionidae</taxon>
        <taxon>Ciona</taxon>
    </lineage>
</organism>
<dbReference type="PANTHER" id="PTHR34348">
    <property type="entry name" value="SURFEIT LOCUS PROTEIN 2"/>
    <property type="match status" value="1"/>
</dbReference>
<name>H2YEI5_CIOSA</name>
<dbReference type="GeneTree" id="ENSGT00390000016800"/>